<dbReference type="Gene3D" id="3.60.130.10">
    <property type="entry name" value="Clavaminate synthase-like"/>
    <property type="match status" value="1"/>
</dbReference>
<evidence type="ECO:0000313" key="3">
    <source>
        <dbReference type="EMBL" id="OCL02523.1"/>
    </source>
</evidence>
<dbReference type="InterPro" id="IPR042098">
    <property type="entry name" value="TauD-like_sf"/>
</dbReference>
<organism evidence="3 4">
    <name type="scientific">Glonium stellatum</name>
    <dbReference type="NCBI Taxonomy" id="574774"/>
    <lineage>
        <taxon>Eukaryota</taxon>
        <taxon>Fungi</taxon>
        <taxon>Dikarya</taxon>
        <taxon>Ascomycota</taxon>
        <taxon>Pezizomycotina</taxon>
        <taxon>Dothideomycetes</taxon>
        <taxon>Pleosporomycetidae</taxon>
        <taxon>Gloniales</taxon>
        <taxon>Gloniaceae</taxon>
        <taxon>Glonium</taxon>
    </lineage>
</organism>
<dbReference type="PANTHER" id="PTHR10696">
    <property type="entry name" value="GAMMA-BUTYROBETAINE HYDROXYLASE-RELATED"/>
    <property type="match status" value="1"/>
</dbReference>
<dbReference type="GO" id="GO:0016491">
    <property type="term" value="F:oxidoreductase activity"/>
    <property type="evidence" value="ECO:0007669"/>
    <property type="project" value="UniProtKB-KW"/>
</dbReference>
<dbReference type="AlphaFoldDB" id="A0A8E2JMG1"/>
<accession>A0A8E2JMG1</accession>
<dbReference type="SUPFAM" id="SSF51197">
    <property type="entry name" value="Clavaminate synthase-like"/>
    <property type="match status" value="1"/>
</dbReference>
<reference evidence="3 4" key="1">
    <citation type="journal article" date="2016" name="Nat. Commun.">
        <title>Ectomycorrhizal ecology is imprinted in the genome of the dominant symbiotic fungus Cenococcum geophilum.</title>
        <authorList>
            <consortium name="DOE Joint Genome Institute"/>
            <person name="Peter M."/>
            <person name="Kohler A."/>
            <person name="Ohm R.A."/>
            <person name="Kuo A."/>
            <person name="Krutzmann J."/>
            <person name="Morin E."/>
            <person name="Arend M."/>
            <person name="Barry K.W."/>
            <person name="Binder M."/>
            <person name="Choi C."/>
            <person name="Clum A."/>
            <person name="Copeland A."/>
            <person name="Grisel N."/>
            <person name="Haridas S."/>
            <person name="Kipfer T."/>
            <person name="LaButti K."/>
            <person name="Lindquist E."/>
            <person name="Lipzen A."/>
            <person name="Maire R."/>
            <person name="Meier B."/>
            <person name="Mihaltcheva S."/>
            <person name="Molinier V."/>
            <person name="Murat C."/>
            <person name="Poggeler S."/>
            <person name="Quandt C.A."/>
            <person name="Sperisen C."/>
            <person name="Tritt A."/>
            <person name="Tisserant E."/>
            <person name="Crous P.W."/>
            <person name="Henrissat B."/>
            <person name="Nehls U."/>
            <person name="Egli S."/>
            <person name="Spatafora J.W."/>
            <person name="Grigoriev I.V."/>
            <person name="Martin F.M."/>
        </authorList>
    </citation>
    <scope>NUCLEOTIDE SEQUENCE [LARGE SCALE GENOMIC DNA]</scope>
    <source>
        <strain evidence="3 4">CBS 207.34</strain>
    </source>
</reference>
<dbReference type="EMBL" id="KV750938">
    <property type="protein sequence ID" value="OCL02523.1"/>
    <property type="molecule type" value="Genomic_DNA"/>
</dbReference>
<evidence type="ECO:0000259" key="2">
    <source>
        <dbReference type="Pfam" id="PF02668"/>
    </source>
</evidence>
<name>A0A8E2JMG1_9PEZI</name>
<evidence type="ECO:0000256" key="1">
    <source>
        <dbReference type="ARBA" id="ARBA00023002"/>
    </source>
</evidence>
<proteinExistence type="predicted"/>
<keyword evidence="4" id="KW-1185">Reference proteome</keyword>
<dbReference type="OrthoDB" id="272271at2759"/>
<dbReference type="InterPro" id="IPR050411">
    <property type="entry name" value="AlphaKG_dependent_hydroxylases"/>
</dbReference>
<gene>
    <name evidence="3" type="ORF">AOQ84DRAFT_392917</name>
</gene>
<sequence>MGSIAAEAIARQPDITYTPDFAKYQARTHLRLQTETLSQTGLPSGYPQHLVSDLVWEGEGLAQKYDWIYKLTAEQIEELENALTHFKSLGKPMGYINEENFPLPNLHAALREISKELHFGYGFKVVRGLPVERHSREDNIIIYAGLSSHIAPLRARQDSKYDEKPADVVLNHIKDLSSGHEKAQIGTPAYTADKQVFHTDTGDIVSLFALSTAVDGGRSRLASTWKVYNELAATRPDLIETLSQDWIADNFGNANQSYTTRPLLFFQPATTKSPERIILQYARRYFTGFGALPRSTEIPPITEAQAEALDAIHFLGERFNVGLDFQRGDAQYVNNLAVFHARDGFKDSAEQQRHLVRLWLRDPEYAWETPEPLKAKWAQLYDGVTPDSQVFPLEPFVRSASKGIEKGKAESGSA</sequence>
<feature type="domain" description="TauD/TfdA-like" evidence="2">
    <location>
        <begin position="92"/>
        <end position="359"/>
    </location>
</feature>
<dbReference type="InterPro" id="IPR003819">
    <property type="entry name" value="TauD/TfdA-like"/>
</dbReference>
<keyword evidence="1" id="KW-0560">Oxidoreductase</keyword>
<dbReference type="Proteomes" id="UP000250140">
    <property type="component" value="Unassembled WGS sequence"/>
</dbReference>
<dbReference type="Pfam" id="PF02668">
    <property type="entry name" value="TauD"/>
    <property type="match status" value="1"/>
</dbReference>
<protein>
    <submittedName>
        <fullName evidence="3">Clavaminate synthase-like protein</fullName>
    </submittedName>
</protein>
<dbReference type="PANTHER" id="PTHR10696:SF54">
    <property type="entry name" value="FAMILY OXIDOREDUCTASE, PUTATIVE (AFU_ORTHOLOGUE AFUA_4G13850)-RELATED"/>
    <property type="match status" value="1"/>
</dbReference>
<dbReference type="FunFam" id="3.60.130.10:FF:000011">
    <property type="entry name" value="Taurine catabolism dioxygenase TauD"/>
    <property type="match status" value="1"/>
</dbReference>
<evidence type="ECO:0000313" key="4">
    <source>
        <dbReference type="Proteomes" id="UP000250140"/>
    </source>
</evidence>